<sequence>MQANGQWTIKDMPNMNGKRVIITGGSGGLGLETAYGFAEKGAEIILAVRNLEKGHQAAGGLLKKFPQASVEVMRLDLADLSSIEGFAARVIAKYASLHVLVNNAGVMIPPFGKTKDGFELQFGSNHLGHFALTGRLLPLLLKTPQSRVVTLSSIAAKSGYIYFNNLDGRIGYSAMKFYGQSKLANLLFARELQKHLSAIGASTISVACHPGVSNTNLISRGSGKQAGRAAAFLWGLMSQSAAMGALPTLYAATAPGLYGGEYIGPTGKGGRKGYPGFDLSVDHKMNEETMAKLWRVSEKLTGVTYDFHVRREEKEDWSKLGIRM</sequence>
<keyword evidence="2" id="KW-0560">Oxidoreductase</keyword>
<comment type="similarity">
    <text evidence="1">Belongs to the short-chain dehydrogenases/reductases (SDR) family.</text>
</comment>
<dbReference type="PRINTS" id="PR00081">
    <property type="entry name" value="GDHRDH"/>
</dbReference>
<accession>A0ABQ1ZWY3</accession>
<gene>
    <name evidence="3" type="ORF">GCM10007362_25490</name>
</gene>
<dbReference type="CDD" id="cd05327">
    <property type="entry name" value="retinol-DH_like_SDR_c_like"/>
    <property type="match status" value="1"/>
</dbReference>
<comment type="caution">
    <text evidence="3">The sequence shown here is derived from an EMBL/GenBank/DDBJ whole genome shotgun (WGS) entry which is preliminary data.</text>
</comment>
<organism evidence="3 4">
    <name type="scientific">Saccharibacillus endophyticus</name>
    <dbReference type="NCBI Taxonomy" id="2060666"/>
    <lineage>
        <taxon>Bacteria</taxon>
        <taxon>Bacillati</taxon>
        <taxon>Bacillota</taxon>
        <taxon>Bacilli</taxon>
        <taxon>Bacillales</taxon>
        <taxon>Paenibacillaceae</taxon>
        <taxon>Saccharibacillus</taxon>
    </lineage>
</organism>
<dbReference type="Proteomes" id="UP000605427">
    <property type="component" value="Unassembled WGS sequence"/>
</dbReference>
<dbReference type="InterPro" id="IPR036291">
    <property type="entry name" value="NAD(P)-bd_dom_sf"/>
</dbReference>
<dbReference type="SUPFAM" id="SSF51735">
    <property type="entry name" value="NAD(P)-binding Rossmann-fold domains"/>
    <property type="match status" value="1"/>
</dbReference>
<evidence type="ECO:0000313" key="4">
    <source>
        <dbReference type="Proteomes" id="UP000605427"/>
    </source>
</evidence>
<dbReference type="RefSeq" id="WP_172243904.1">
    <property type="nucleotide sequence ID" value="NZ_BMDD01000003.1"/>
</dbReference>
<reference evidence="4" key="1">
    <citation type="journal article" date="2019" name="Int. J. Syst. Evol. Microbiol.">
        <title>The Global Catalogue of Microorganisms (GCM) 10K type strain sequencing project: providing services to taxonomists for standard genome sequencing and annotation.</title>
        <authorList>
            <consortium name="The Broad Institute Genomics Platform"/>
            <consortium name="The Broad Institute Genome Sequencing Center for Infectious Disease"/>
            <person name="Wu L."/>
            <person name="Ma J."/>
        </authorList>
    </citation>
    <scope>NUCLEOTIDE SEQUENCE [LARGE SCALE GENOMIC DNA]</scope>
    <source>
        <strain evidence="4">CCM 8702</strain>
    </source>
</reference>
<proteinExistence type="inferred from homology"/>
<dbReference type="PANTHER" id="PTHR24320:SF148">
    <property type="entry name" value="NAD(P)-BINDING ROSSMANN-FOLD SUPERFAMILY PROTEIN"/>
    <property type="match status" value="1"/>
</dbReference>
<protein>
    <submittedName>
        <fullName evidence="3">Short-chain dehydrogenase</fullName>
    </submittedName>
</protein>
<dbReference type="NCBIfam" id="NF004846">
    <property type="entry name" value="PRK06197.1"/>
    <property type="match status" value="1"/>
</dbReference>
<dbReference type="InterPro" id="IPR002347">
    <property type="entry name" value="SDR_fam"/>
</dbReference>
<keyword evidence="4" id="KW-1185">Reference proteome</keyword>
<dbReference type="Pfam" id="PF00106">
    <property type="entry name" value="adh_short"/>
    <property type="match status" value="1"/>
</dbReference>
<evidence type="ECO:0000256" key="2">
    <source>
        <dbReference type="ARBA" id="ARBA00023002"/>
    </source>
</evidence>
<dbReference type="PANTHER" id="PTHR24320">
    <property type="entry name" value="RETINOL DEHYDROGENASE"/>
    <property type="match status" value="1"/>
</dbReference>
<name>A0ABQ1ZWY3_9BACL</name>
<evidence type="ECO:0000313" key="3">
    <source>
        <dbReference type="EMBL" id="GGH79143.1"/>
    </source>
</evidence>
<evidence type="ECO:0000256" key="1">
    <source>
        <dbReference type="ARBA" id="ARBA00006484"/>
    </source>
</evidence>
<dbReference type="EMBL" id="BMDD01000003">
    <property type="protein sequence ID" value="GGH79143.1"/>
    <property type="molecule type" value="Genomic_DNA"/>
</dbReference>
<dbReference type="Gene3D" id="3.40.50.720">
    <property type="entry name" value="NAD(P)-binding Rossmann-like Domain"/>
    <property type="match status" value="1"/>
</dbReference>